<dbReference type="Proteomes" id="UP000070612">
    <property type="component" value="Unassembled WGS sequence"/>
</dbReference>
<dbReference type="AlphaFoldDB" id="A0A132PS15"/>
<evidence type="ECO:0000259" key="2">
    <source>
        <dbReference type="SMART" id="SM00507"/>
    </source>
</evidence>
<evidence type="ECO:0000313" key="3">
    <source>
        <dbReference type="EMBL" id="KWX25141.1"/>
    </source>
</evidence>
<evidence type="ECO:0000313" key="4">
    <source>
        <dbReference type="Proteomes" id="UP000070612"/>
    </source>
</evidence>
<dbReference type="Pfam" id="PF02720">
    <property type="entry name" value="DUF222"/>
    <property type="match status" value="1"/>
</dbReference>
<dbReference type="RefSeq" id="WP_067845488.1">
    <property type="nucleotide sequence ID" value="NZ_LGTW01000003.1"/>
</dbReference>
<dbReference type="PATRIC" id="fig|59750.3.peg.4579"/>
<feature type="compositionally biased region" description="Pro residues" evidence="1">
    <location>
        <begin position="488"/>
        <end position="499"/>
    </location>
</feature>
<dbReference type="InterPro" id="IPR003870">
    <property type="entry name" value="DUF222"/>
</dbReference>
<dbReference type="CDD" id="cd00085">
    <property type="entry name" value="HNHc"/>
    <property type="match status" value="1"/>
</dbReference>
<accession>A0A132PS15</accession>
<comment type="caution">
    <text evidence="3">The sequence shown here is derived from an EMBL/GenBank/DDBJ whole genome shotgun (WGS) entry which is preliminary data.</text>
</comment>
<feature type="domain" description="HNH nuclease" evidence="2">
    <location>
        <begin position="390"/>
        <end position="441"/>
    </location>
</feature>
<dbReference type="EMBL" id="LGTW01000003">
    <property type="protein sequence ID" value="KWX25141.1"/>
    <property type="molecule type" value="Genomic_DNA"/>
</dbReference>
<gene>
    <name evidence="3" type="ORF">AFM11_06900</name>
</gene>
<reference evidence="3 4" key="1">
    <citation type="submission" date="2015-07" db="EMBL/GenBank/DDBJ databases">
        <title>A draft genome sequence of Mycobacterium wolinskyi.</title>
        <authorList>
            <person name="de Man T.J."/>
            <person name="Perry K.A."/>
            <person name="Coulliette A.D."/>
            <person name="Jensen B."/>
            <person name="Toney N.C."/>
            <person name="Limbago B.M."/>
            <person name="Noble-Wang J."/>
        </authorList>
    </citation>
    <scope>NUCLEOTIDE SEQUENCE [LARGE SCALE GENOMIC DNA]</scope>
    <source>
        <strain evidence="3 4">CDC_01</strain>
    </source>
</reference>
<feature type="compositionally biased region" description="Basic and acidic residues" evidence="1">
    <location>
        <begin position="292"/>
        <end position="306"/>
    </location>
</feature>
<dbReference type="STRING" id="59750.AWC31_28750"/>
<dbReference type="SMART" id="SM00507">
    <property type="entry name" value="HNHc"/>
    <property type="match status" value="1"/>
</dbReference>
<proteinExistence type="predicted"/>
<protein>
    <recommendedName>
        <fullName evidence="2">HNH nuclease domain-containing protein</fullName>
    </recommendedName>
</protein>
<evidence type="ECO:0000256" key="1">
    <source>
        <dbReference type="SAM" id="MobiDB-lite"/>
    </source>
</evidence>
<feature type="compositionally biased region" description="Basic and acidic residues" evidence="1">
    <location>
        <begin position="517"/>
        <end position="539"/>
    </location>
</feature>
<dbReference type="InterPro" id="IPR003615">
    <property type="entry name" value="HNH_nuc"/>
</dbReference>
<name>A0A132PS15_9MYCO</name>
<keyword evidence="4" id="KW-1185">Reference proteome</keyword>
<sequence length="539" mass="56699">MFESRTLPSLGDLTDAALIDALAQRTRAEAISAAERLAAIGEIVARHCDDEDDASAHRAIDGWECATAAVSAACNLGRRAASAQMRIAEALRDRLPNVAAVFGQGHISAKVVATITWRTQLVVDTEALALIDTALAGAATSYGTLSATKVEQAIDVWVEKFDPAAVRRSRTAARSRDVNFGDTDDPAGTVSIWGRLSRIDGAILKQRLIDMACGVCDGDPRTMAQRRSDALGALGAGADRLTCLCGSPDCAAAGVDPRAGSVVVYVLTDELPTSSPSSGESTSRADVSQTEKAGDDGDAQEPRGVEDPQPENIASPPAAPRDPLLHGEPDIADLAADSVPAVSGGPGVLLGGGIVPAPVLAELIATGAAVKPLKDAGALGDETHYRPSSGLAAFVRMRDLTCQFPGCGVSAQYCDLDHAVAWPAGPTHPGNLGAKCRNHHLLKTFHTGVDGWTDVQHPDGSHTWTAPTGHTSHTAPFSQILFPHWKPHTPPPPAGPLPAPNADRVVKMPTRPRTRRQTRDQRINAERRLNIELDRPPPF</sequence>
<feature type="region of interest" description="Disordered" evidence="1">
    <location>
        <begin position="485"/>
        <end position="539"/>
    </location>
</feature>
<feature type="compositionally biased region" description="Low complexity" evidence="1">
    <location>
        <begin position="272"/>
        <end position="282"/>
    </location>
</feature>
<organism evidence="3 4">
    <name type="scientific">Mycolicibacterium wolinskyi</name>
    <dbReference type="NCBI Taxonomy" id="59750"/>
    <lineage>
        <taxon>Bacteria</taxon>
        <taxon>Bacillati</taxon>
        <taxon>Actinomycetota</taxon>
        <taxon>Actinomycetes</taxon>
        <taxon>Mycobacteriales</taxon>
        <taxon>Mycobacteriaceae</taxon>
        <taxon>Mycolicibacterium</taxon>
    </lineage>
</organism>
<feature type="region of interest" description="Disordered" evidence="1">
    <location>
        <begin position="271"/>
        <end position="328"/>
    </location>
</feature>